<keyword evidence="5" id="KW-0964">Secreted</keyword>
<evidence type="ECO:0000256" key="3">
    <source>
        <dbReference type="ARBA" id="ARBA00004613"/>
    </source>
</evidence>
<comment type="similarity">
    <text evidence="4 15">Belongs to the peptidase M14 family.</text>
</comment>
<evidence type="ECO:0000256" key="8">
    <source>
        <dbReference type="ARBA" id="ARBA00022723"/>
    </source>
</evidence>
<feature type="domain" description="Peptidase M14" evidence="16">
    <location>
        <begin position="131"/>
        <end position="436"/>
    </location>
</feature>
<comment type="cofactor">
    <cofactor evidence="1">
        <name>Zn(2+)</name>
        <dbReference type="ChEBI" id="CHEBI:29105"/>
    </cofactor>
</comment>
<accession>A0A9N9VBH8</accession>
<keyword evidence="10" id="KW-0862">Zinc</keyword>
<protein>
    <recommendedName>
        <fullName evidence="14">Carboxypeptidase M14A</fullName>
    </recommendedName>
</protein>
<keyword evidence="11" id="KW-0843">Virulence</keyword>
<evidence type="ECO:0000256" key="6">
    <source>
        <dbReference type="ARBA" id="ARBA00022645"/>
    </source>
</evidence>
<dbReference type="GO" id="GO:0005576">
    <property type="term" value="C:extracellular region"/>
    <property type="evidence" value="ECO:0007669"/>
    <property type="project" value="UniProtKB-SubCell"/>
</dbReference>
<evidence type="ECO:0000313" key="17">
    <source>
        <dbReference type="EMBL" id="CAH0021093.1"/>
    </source>
</evidence>
<sequence>IPQIQPVTDKMRFLTAALGFALPFAAAKVSYDGYKAFRIDDELDYAGVQKALSDISFISLSVENARKGVEIAVAPESIKAFEALGLNTHVVHEDLGADIALEGQFKPYRASVKAFNANSSAELPDISYFNSYHELADHHQFLDDISAYLPDNSETFVAGKSVEGRDIKGIHLYGKEGAGKKPAIIWHGTVHAREWITGVTVEYLLYKIAEGYKKTGDESTATTLDNYDFYIIPVVNPDGFVYTTAEDRMWRKNRQVRQGKTCVGTDMNRNWPNQWDIPGGSSPEACSETYRGEAAGDTPEIAALTNHTLKVADAAGIKWYVDWHSYSQLILTPYGYDCNTDPANLDRQLELAGGLAKAIKSVHGVEFVYGPTCKTIYQAAGGSMDWVYDVAEAELAWGIELRPGSDDSNGFVLPPDQIVPSGEEQWAGAKWVFANF</sequence>
<evidence type="ECO:0000313" key="18">
    <source>
        <dbReference type="Proteomes" id="UP000696573"/>
    </source>
</evidence>
<feature type="non-terminal residue" evidence="17">
    <location>
        <position position="436"/>
    </location>
</feature>
<dbReference type="Pfam" id="PF00246">
    <property type="entry name" value="Peptidase_M14"/>
    <property type="match status" value="1"/>
</dbReference>
<evidence type="ECO:0000256" key="4">
    <source>
        <dbReference type="ARBA" id="ARBA00005988"/>
    </source>
</evidence>
<evidence type="ECO:0000256" key="1">
    <source>
        <dbReference type="ARBA" id="ARBA00001947"/>
    </source>
</evidence>
<organism evidence="17 18">
    <name type="scientific">Clonostachys rhizophaga</name>
    <dbReference type="NCBI Taxonomy" id="160324"/>
    <lineage>
        <taxon>Eukaryota</taxon>
        <taxon>Fungi</taxon>
        <taxon>Dikarya</taxon>
        <taxon>Ascomycota</taxon>
        <taxon>Pezizomycotina</taxon>
        <taxon>Sordariomycetes</taxon>
        <taxon>Hypocreomycetidae</taxon>
        <taxon>Hypocreales</taxon>
        <taxon>Bionectriaceae</taxon>
        <taxon>Clonostachys</taxon>
    </lineage>
</organism>
<evidence type="ECO:0000259" key="16">
    <source>
        <dbReference type="PROSITE" id="PS52035"/>
    </source>
</evidence>
<proteinExistence type="inferred from homology"/>
<name>A0A9N9VBH8_9HYPO</name>
<dbReference type="PANTHER" id="PTHR11705">
    <property type="entry name" value="PROTEASE FAMILY M14 CARBOXYPEPTIDASE A,B"/>
    <property type="match status" value="1"/>
</dbReference>
<evidence type="ECO:0000256" key="15">
    <source>
        <dbReference type="PROSITE-ProRule" id="PRU01379"/>
    </source>
</evidence>
<dbReference type="PRINTS" id="PR00765">
    <property type="entry name" value="CRBOXYPTASEA"/>
</dbReference>
<keyword evidence="7" id="KW-0645">Protease</keyword>
<keyword evidence="13" id="KW-1015">Disulfide bond</keyword>
<feature type="active site" description="Proton donor/acceptor" evidence="15">
    <location>
        <position position="400"/>
    </location>
</feature>
<dbReference type="Gene3D" id="3.40.630.10">
    <property type="entry name" value="Zn peptidases"/>
    <property type="match status" value="1"/>
</dbReference>
<dbReference type="CDD" id="cd03860">
    <property type="entry name" value="M14_CP_A-B_like"/>
    <property type="match status" value="1"/>
</dbReference>
<dbReference type="PROSITE" id="PS52035">
    <property type="entry name" value="PEPTIDASE_M14"/>
    <property type="match status" value="1"/>
</dbReference>
<comment type="function">
    <text evidence="2">Extracellular metalloprotease that contributes to pathogenicity.</text>
</comment>
<dbReference type="GO" id="GO:0008270">
    <property type="term" value="F:zinc ion binding"/>
    <property type="evidence" value="ECO:0007669"/>
    <property type="project" value="InterPro"/>
</dbReference>
<evidence type="ECO:0000256" key="5">
    <source>
        <dbReference type="ARBA" id="ARBA00022525"/>
    </source>
</evidence>
<keyword evidence="8" id="KW-0479">Metal-binding</keyword>
<evidence type="ECO:0000256" key="13">
    <source>
        <dbReference type="ARBA" id="ARBA00023157"/>
    </source>
</evidence>
<evidence type="ECO:0000256" key="7">
    <source>
        <dbReference type="ARBA" id="ARBA00022670"/>
    </source>
</evidence>
<dbReference type="GO" id="GO:0006508">
    <property type="term" value="P:proteolysis"/>
    <property type="evidence" value="ECO:0007669"/>
    <property type="project" value="UniProtKB-KW"/>
</dbReference>
<reference evidence="17" key="1">
    <citation type="submission" date="2021-10" db="EMBL/GenBank/DDBJ databases">
        <authorList>
            <person name="Piombo E."/>
        </authorList>
    </citation>
    <scope>NUCLEOTIDE SEQUENCE</scope>
</reference>
<dbReference type="EMBL" id="CABFNQ020000652">
    <property type="protein sequence ID" value="CAH0021093.1"/>
    <property type="molecule type" value="Genomic_DNA"/>
</dbReference>
<evidence type="ECO:0000256" key="12">
    <source>
        <dbReference type="ARBA" id="ARBA00023049"/>
    </source>
</evidence>
<dbReference type="GO" id="GO:0004181">
    <property type="term" value="F:metallocarboxypeptidase activity"/>
    <property type="evidence" value="ECO:0007669"/>
    <property type="project" value="InterPro"/>
</dbReference>
<evidence type="ECO:0000256" key="14">
    <source>
        <dbReference type="ARBA" id="ARBA00081330"/>
    </source>
</evidence>
<keyword evidence="6" id="KW-0121">Carboxypeptidase</keyword>
<dbReference type="SUPFAM" id="SSF53187">
    <property type="entry name" value="Zn-dependent exopeptidases"/>
    <property type="match status" value="1"/>
</dbReference>
<keyword evidence="12" id="KW-0482">Metalloprotease</keyword>
<dbReference type="InterPro" id="IPR000834">
    <property type="entry name" value="Peptidase_M14"/>
</dbReference>
<dbReference type="AlphaFoldDB" id="A0A9N9VBH8"/>
<evidence type="ECO:0000256" key="2">
    <source>
        <dbReference type="ARBA" id="ARBA00003091"/>
    </source>
</evidence>
<dbReference type="FunFam" id="3.40.630.10:FF:000040">
    <property type="entry name" value="zinc carboxypeptidase"/>
    <property type="match status" value="1"/>
</dbReference>
<keyword evidence="9" id="KW-0378">Hydrolase</keyword>
<dbReference type="Proteomes" id="UP000696573">
    <property type="component" value="Unassembled WGS sequence"/>
</dbReference>
<keyword evidence="18" id="KW-1185">Reference proteome</keyword>
<evidence type="ECO:0000256" key="11">
    <source>
        <dbReference type="ARBA" id="ARBA00023026"/>
    </source>
</evidence>
<gene>
    <name evidence="17" type="ORF">CRHIZ90672A_00013310</name>
</gene>
<comment type="caution">
    <text evidence="17">The sequence shown here is derived from an EMBL/GenBank/DDBJ whole genome shotgun (WGS) entry which is preliminary data.</text>
</comment>
<evidence type="ECO:0000256" key="9">
    <source>
        <dbReference type="ARBA" id="ARBA00022801"/>
    </source>
</evidence>
<dbReference type="OrthoDB" id="3626597at2759"/>
<comment type="subcellular location">
    <subcellularLocation>
        <location evidence="3">Secreted</location>
    </subcellularLocation>
</comment>
<dbReference type="PANTHER" id="PTHR11705:SF143">
    <property type="entry name" value="SLL0236 PROTEIN"/>
    <property type="match status" value="1"/>
</dbReference>
<evidence type="ECO:0000256" key="10">
    <source>
        <dbReference type="ARBA" id="ARBA00022833"/>
    </source>
</evidence>
<dbReference type="SMART" id="SM00631">
    <property type="entry name" value="Zn_pept"/>
    <property type="match status" value="1"/>
</dbReference>